<dbReference type="RefSeq" id="WP_066085539.1">
    <property type="nucleotide sequence ID" value="NZ_CP126114.1"/>
</dbReference>
<gene>
    <name evidence="1" type="ORF">QNH39_10100</name>
</gene>
<sequence length="147" mass="17054">MCGWVKLYRDVLDTELWKEVVPFRLYMLLLIQACREDGRMVIGIQLKSGQYIRAYSKLSEDLGYREGRGEKQYSKSTIKRAADKLVKKGLIATEELSIGTLFTVLRYEDIQTGGLRDFFCPPFRGTVPQQAENLRETMPQQNHKERS</sequence>
<dbReference type="EMBL" id="CP126114">
    <property type="protein sequence ID" value="WHY88165.1"/>
    <property type="molecule type" value="Genomic_DNA"/>
</dbReference>
<evidence type="ECO:0000313" key="2">
    <source>
        <dbReference type="Proteomes" id="UP001178288"/>
    </source>
</evidence>
<name>A0AA95MUB8_9BACI</name>
<proteinExistence type="predicted"/>
<dbReference type="KEGG" id="nnv:QNH39_10100"/>
<dbReference type="AlphaFoldDB" id="A0AA95MUB8"/>
<evidence type="ECO:0000313" key="1">
    <source>
        <dbReference type="EMBL" id="WHY88165.1"/>
    </source>
</evidence>
<dbReference type="Proteomes" id="UP001178288">
    <property type="component" value="Chromosome"/>
</dbReference>
<accession>A0AA95MUB8</accession>
<reference evidence="1" key="1">
    <citation type="submission" date="2023-05" db="EMBL/GenBank/DDBJ databases">
        <title>Comparative genomics of Bacillaceae isolates and their secondary metabolite potential.</title>
        <authorList>
            <person name="Song L."/>
            <person name="Nielsen L.J."/>
            <person name="Mohite O."/>
            <person name="Xu X."/>
            <person name="Weber T."/>
            <person name="Kovacs A.T."/>
        </authorList>
    </citation>
    <scope>NUCLEOTIDE SEQUENCE</scope>
    <source>
        <strain evidence="1">XLM17</strain>
    </source>
</reference>
<keyword evidence="2" id="KW-1185">Reference proteome</keyword>
<organism evidence="1 2">
    <name type="scientific">Neobacillus novalis</name>
    <dbReference type="NCBI Taxonomy" id="220687"/>
    <lineage>
        <taxon>Bacteria</taxon>
        <taxon>Bacillati</taxon>
        <taxon>Bacillota</taxon>
        <taxon>Bacilli</taxon>
        <taxon>Bacillales</taxon>
        <taxon>Bacillaceae</taxon>
        <taxon>Neobacillus</taxon>
    </lineage>
</organism>
<protein>
    <submittedName>
        <fullName evidence="1">Uncharacterized protein</fullName>
    </submittedName>
</protein>